<dbReference type="EMBL" id="CP041637">
    <property type="protein sequence ID" value="QDO94004.1"/>
    <property type="molecule type" value="Genomic_DNA"/>
</dbReference>
<dbReference type="RefSeq" id="WP_143380893.1">
    <property type="nucleotide sequence ID" value="NZ_CP041637.1"/>
</dbReference>
<protein>
    <recommendedName>
        <fullName evidence="3">STAS/SEC14 domain-containing protein</fullName>
    </recommendedName>
</protein>
<reference evidence="1 2" key="1">
    <citation type="submission" date="2019-07" db="EMBL/GenBank/DDBJ databases">
        <title>Genome sequencing for Formosa sp. PS13.</title>
        <authorList>
            <person name="Park S.-J."/>
        </authorList>
    </citation>
    <scope>NUCLEOTIDE SEQUENCE [LARGE SCALE GENOMIC DNA]</scope>
    <source>
        <strain evidence="1 2">PS13</strain>
    </source>
</reference>
<proteinExistence type="predicted"/>
<dbReference type="KEGG" id="fop:FNB79_08410"/>
<dbReference type="OrthoDB" id="1144359at2"/>
<dbReference type="AlphaFoldDB" id="A0A516GR55"/>
<organism evidence="1 2">
    <name type="scientific">Formosa sediminum</name>
    <dbReference type="NCBI Taxonomy" id="2594004"/>
    <lineage>
        <taxon>Bacteria</taxon>
        <taxon>Pseudomonadati</taxon>
        <taxon>Bacteroidota</taxon>
        <taxon>Flavobacteriia</taxon>
        <taxon>Flavobacteriales</taxon>
        <taxon>Flavobacteriaceae</taxon>
        <taxon>Formosa</taxon>
    </lineage>
</organism>
<sequence length="137" mass="15796">MKRLLTYEFGTIKLYENYVLAQINEGVTVTVEASMILRDIAENHYKDRFFAYISHRKYSYSVNPAVYIEASKINNLVAFAIVSHIPLALHNTQIESRFSKKAYMSFEIISEAKIWATKLVKEQSKIALKKSKVKISV</sequence>
<evidence type="ECO:0000313" key="2">
    <source>
        <dbReference type="Proteomes" id="UP000319209"/>
    </source>
</evidence>
<evidence type="ECO:0008006" key="3">
    <source>
        <dbReference type="Google" id="ProtNLM"/>
    </source>
</evidence>
<name>A0A516GR55_9FLAO</name>
<evidence type="ECO:0000313" key="1">
    <source>
        <dbReference type="EMBL" id="QDO94004.1"/>
    </source>
</evidence>
<accession>A0A516GR55</accession>
<gene>
    <name evidence="1" type="ORF">FNB79_08410</name>
</gene>
<keyword evidence="2" id="KW-1185">Reference proteome</keyword>
<dbReference type="Proteomes" id="UP000319209">
    <property type="component" value="Chromosome"/>
</dbReference>